<accession>A0A0B0EJY3</accession>
<dbReference type="EMBL" id="JRYO01000135">
    <property type="protein sequence ID" value="KHE92336.1"/>
    <property type="molecule type" value="Genomic_DNA"/>
</dbReference>
<evidence type="ECO:0000313" key="1">
    <source>
        <dbReference type="EMBL" id="KHE92336.1"/>
    </source>
</evidence>
<gene>
    <name evidence="1" type="ORF">SCABRO_01893</name>
</gene>
<evidence type="ECO:0008006" key="3">
    <source>
        <dbReference type="Google" id="ProtNLM"/>
    </source>
</evidence>
<protein>
    <recommendedName>
        <fullName evidence="3">DUF4258 domain-containing protein</fullName>
    </recommendedName>
</protein>
<dbReference type="InterPro" id="IPR025354">
    <property type="entry name" value="DUF4258"/>
</dbReference>
<reference evidence="1 2" key="1">
    <citation type="submission" date="2014-10" db="EMBL/GenBank/DDBJ databases">
        <title>Draft genome of anammox bacterium scalindua brodae, obtained using differential coverage binning of sequence data from two enrichment reactors.</title>
        <authorList>
            <person name="Speth D.R."/>
            <person name="Russ L."/>
            <person name="Kartal B."/>
            <person name="Op den Camp H.J."/>
            <person name="Dutilh B.E."/>
            <person name="Jetten M.S."/>
        </authorList>
    </citation>
    <scope>NUCLEOTIDE SEQUENCE [LARGE SCALE GENOMIC DNA]</scope>
    <source>
        <strain evidence="1">RU1</strain>
    </source>
</reference>
<dbReference type="Proteomes" id="UP000030652">
    <property type="component" value="Unassembled WGS sequence"/>
</dbReference>
<sequence>MKDNYREILEEIKSNVRDGKYRFTIHALERRIERDISKNEVEDSILNGEIIEEYPQDKYLPSCLILGYTRAKRPLHIQITCNPVWVITCYDPSEKPGEWSSDFKRRRAIK</sequence>
<dbReference type="AlphaFoldDB" id="A0A0B0EJY3"/>
<organism evidence="1 2">
    <name type="scientific">Candidatus Scalindua brodae</name>
    <dbReference type="NCBI Taxonomy" id="237368"/>
    <lineage>
        <taxon>Bacteria</taxon>
        <taxon>Pseudomonadati</taxon>
        <taxon>Planctomycetota</taxon>
        <taxon>Candidatus Brocadiia</taxon>
        <taxon>Candidatus Brocadiales</taxon>
        <taxon>Candidatus Scalinduaceae</taxon>
        <taxon>Candidatus Scalindua</taxon>
    </lineage>
</organism>
<dbReference type="eggNOG" id="ENOG5032Z5Y">
    <property type="taxonomic scope" value="Bacteria"/>
</dbReference>
<proteinExistence type="predicted"/>
<dbReference type="Pfam" id="PF14076">
    <property type="entry name" value="DUF4258"/>
    <property type="match status" value="1"/>
</dbReference>
<evidence type="ECO:0000313" key="2">
    <source>
        <dbReference type="Proteomes" id="UP000030652"/>
    </source>
</evidence>
<comment type="caution">
    <text evidence="1">The sequence shown here is derived from an EMBL/GenBank/DDBJ whole genome shotgun (WGS) entry which is preliminary data.</text>
</comment>
<name>A0A0B0EJY3_9BACT</name>